<dbReference type="AlphaFoldDB" id="A0A3P1VDE9"/>
<feature type="transmembrane region" description="Helical" evidence="1">
    <location>
        <begin position="56"/>
        <end position="75"/>
    </location>
</feature>
<proteinExistence type="predicted"/>
<feature type="transmembrane region" description="Helical" evidence="1">
    <location>
        <begin position="87"/>
        <end position="106"/>
    </location>
</feature>
<dbReference type="InterPro" id="IPR043428">
    <property type="entry name" value="LivM-like"/>
</dbReference>
<reference evidence="2" key="1">
    <citation type="submission" date="2018-11" db="EMBL/GenBank/DDBJ databases">
        <title>Genomes From Bacteria Associated with the Canine Oral Cavity: a Test Case for Automated Genome-Based Taxonomic Assignment.</title>
        <authorList>
            <person name="Coil D.A."/>
            <person name="Jospin G."/>
            <person name="Darling A.E."/>
            <person name="Wallis C."/>
            <person name="Davis I.J."/>
            <person name="Harris S."/>
            <person name="Eisen J.A."/>
            <person name="Holcombe L.J."/>
            <person name="O'Flynn C."/>
        </authorList>
    </citation>
    <scope>NUCLEOTIDE SEQUENCE [LARGE SCALE GENOMIC DNA]</scope>
    <source>
        <strain evidence="2">OH5060</strain>
    </source>
</reference>
<dbReference type="GO" id="GO:0005886">
    <property type="term" value="C:plasma membrane"/>
    <property type="evidence" value="ECO:0007669"/>
    <property type="project" value="TreeGrafter"/>
</dbReference>
<keyword evidence="1" id="KW-0812">Transmembrane</keyword>
<dbReference type="EMBL" id="RQZD01000181">
    <property type="protein sequence ID" value="RRD31455.1"/>
    <property type="molecule type" value="Genomic_DNA"/>
</dbReference>
<gene>
    <name evidence="2" type="ORF">EII28_12620</name>
</gene>
<feature type="non-terminal residue" evidence="2">
    <location>
        <position position="1"/>
    </location>
</feature>
<keyword evidence="1" id="KW-1133">Transmembrane helix</keyword>
<protein>
    <submittedName>
        <fullName evidence="2">Branched-chain amino acid ABC transporter permease</fullName>
    </submittedName>
</protein>
<organism evidence="2">
    <name type="scientific">Fusobacterium nucleatum</name>
    <dbReference type="NCBI Taxonomy" id="851"/>
    <lineage>
        <taxon>Bacteria</taxon>
        <taxon>Fusobacteriati</taxon>
        <taxon>Fusobacteriota</taxon>
        <taxon>Fusobacteriia</taxon>
        <taxon>Fusobacteriales</taxon>
        <taxon>Fusobacteriaceae</taxon>
        <taxon>Fusobacterium</taxon>
    </lineage>
</organism>
<name>A0A3P1VDE9_FUSNU</name>
<comment type="caution">
    <text evidence="2">The sequence shown here is derived from an EMBL/GenBank/DDBJ whole genome shotgun (WGS) entry which is preliminary data.</text>
</comment>
<sequence length="107" mass="11642">FISIGAYSSAIFSKYLYSYNLPSLLHLVIVCVFGAIIAGFFGALVSMTTFRLRGDYLAIITLAFGEIVKYIIQNIEFLGGAAGLNGIPDIVSFKYVFLIVIVSSVLM</sequence>
<dbReference type="PANTHER" id="PTHR30482">
    <property type="entry name" value="HIGH-AFFINITY BRANCHED-CHAIN AMINO ACID TRANSPORT SYSTEM PERMEASE"/>
    <property type="match status" value="1"/>
</dbReference>
<accession>A0A3P1VDE9</accession>
<feature type="non-terminal residue" evidence="2">
    <location>
        <position position="107"/>
    </location>
</feature>
<keyword evidence="1" id="KW-0472">Membrane</keyword>
<feature type="transmembrane region" description="Helical" evidence="1">
    <location>
        <begin position="24"/>
        <end position="44"/>
    </location>
</feature>
<dbReference type="PANTHER" id="PTHR30482:SF10">
    <property type="entry name" value="HIGH-AFFINITY BRANCHED-CHAIN AMINO ACID TRANSPORT PROTEIN BRAE"/>
    <property type="match status" value="1"/>
</dbReference>
<evidence type="ECO:0000256" key="1">
    <source>
        <dbReference type="SAM" id="Phobius"/>
    </source>
</evidence>
<dbReference type="GO" id="GO:0015658">
    <property type="term" value="F:branched-chain amino acid transmembrane transporter activity"/>
    <property type="evidence" value="ECO:0007669"/>
    <property type="project" value="InterPro"/>
</dbReference>
<evidence type="ECO:0000313" key="2">
    <source>
        <dbReference type="EMBL" id="RRD31455.1"/>
    </source>
</evidence>